<keyword evidence="16" id="KW-1185">Reference proteome</keyword>
<dbReference type="CDD" id="cd06583">
    <property type="entry name" value="PGRP"/>
    <property type="match status" value="1"/>
</dbReference>
<keyword evidence="8 15" id="KW-0378">Hydrolase</keyword>
<comment type="catalytic activity">
    <reaction evidence="1">
        <text>Hydrolyzes the link between N-acetylmuramoyl residues and L-amino acid residues in certain cell-wall glycopeptides.</text>
        <dbReference type="EC" id="3.5.1.28"/>
    </reaction>
</comment>
<dbReference type="GO" id="GO:0005737">
    <property type="term" value="C:cytoplasm"/>
    <property type="evidence" value="ECO:0007669"/>
    <property type="project" value="UniProtKB-SubCell"/>
</dbReference>
<feature type="domain" description="N-acetylmuramoyl-L-alanine amidase" evidence="13">
    <location>
        <begin position="24"/>
        <end position="175"/>
    </location>
</feature>
<dbReference type="Pfam" id="PF01510">
    <property type="entry name" value="Amidase_2"/>
    <property type="match status" value="1"/>
</dbReference>
<dbReference type="GeneID" id="69552171"/>
<dbReference type="InterPro" id="IPR002502">
    <property type="entry name" value="Amidase_domain"/>
</dbReference>
<evidence type="ECO:0000256" key="10">
    <source>
        <dbReference type="ARBA" id="ARBA00023316"/>
    </source>
</evidence>
<keyword evidence="6" id="KW-0963">Cytoplasm</keyword>
<evidence type="ECO:0000256" key="8">
    <source>
        <dbReference type="ARBA" id="ARBA00022801"/>
    </source>
</evidence>
<comment type="similarity">
    <text evidence="4">Belongs to the N-acetylmuramoyl-L-alanine amidase 2 family.</text>
</comment>
<dbReference type="PANTHER" id="PTHR30417">
    <property type="entry name" value="N-ACETYLMURAMOYL-L-ALANINE AMIDASE AMID"/>
    <property type="match status" value="1"/>
</dbReference>
<dbReference type="GO" id="GO:0008745">
    <property type="term" value="F:N-acetylmuramoyl-L-alanine amidase activity"/>
    <property type="evidence" value="ECO:0007669"/>
    <property type="project" value="UniProtKB-EC"/>
</dbReference>
<evidence type="ECO:0000256" key="2">
    <source>
        <dbReference type="ARBA" id="ARBA00001947"/>
    </source>
</evidence>
<dbReference type="NCBIfam" id="NF008758">
    <property type="entry name" value="PRK11789.1"/>
    <property type="match status" value="1"/>
</dbReference>
<comment type="cofactor">
    <cofactor evidence="2">
        <name>Zn(2+)</name>
        <dbReference type="ChEBI" id="CHEBI:29105"/>
    </cofactor>
</comment>
<dbReference type="Proteomes" id="UP000595481">
    <property type="component" value="Chromosome"/>
</dbReference>
<evidence type="ECO:0000259" key="13">
    <source>
        <dbReference type="SMART" id="SM00644"/>
    </source>
</evidence>
<reference evidence="14 16" key="2">
    <citation type="submission" date="2020-12" db="EMBL/GenBank/DDBJ databases">
        <title>FDA dAtabase for Regulatory Grade micrObial Sequences (FDA-ARGOS): Supporting development and validation of Infectious Disease Dx tests.</title>
        <authorList>
            <person name="Sproer C."/>
            <person name="Gronow S."/>
            <person name="Severitt S."/>
            <person name="Schroder I."/>
            <person name="Tallon L."/>
            <person name="Sadzewicz L."/>
            <person name="Zhao X."/>
            <person name="Boylan J."/>
            <person name="Ott S."/>
            <person name="Bowen H."/>
            <person name="Vavikolanu K."/>
            <person name="Mehta A."/>
            <person name="Aluvathingal J."/>
            <person name="Nadendla S."/>
            <person name="Lowell S."/>
            <person name="Myers T."/>
            <person name="Yan Y."/>
            <person name="Sichtig H."/>
        </authorList>
    </citation>
    <scope>NUCLEOTIDE SEQUENCE [LARGE SCALE GENOMIC DNA]</scope>
    <source>
        <strain evidence="14 16">FDAARGOS_986</strain>
    </source>
</reference>
<evidence type="ECO:0000256" key="5">
    <source>
        <dbReference type="ARBA" id="ARBA00011901"/>
    </source>
</evidence>
<dbReference type="SMART" id="SM00644">
    <property type="entry name" value="Ami_2"/>
    <property type="match status" value="1"/>
</dbReference>
<sequence>MTHSDPIFSIDDAGWCQQARRVPSPHHNERAAPDDISLLVVHGISLPPGEFGGPFIDDLFMGRLDPEAHPYFAGIHQLRVSAHCLIRRDGELVQYVPFGARAWHAGVSSWQGREACNDFSIGIELEGTDETPYTDAQYFALVGLTRAISARYPAVTVEKIVGHCDIAPGRKTDPGESFQWSRFREMLNS</sequence>
<dbReference type="Gene3D" id="3.40.80.10">
    <property type="entry name" value="Peptidoglycan recognition protein-like"/>
    <property type="match status" value="1"/>
</dbReference>
<reference evidence="15" key="1">
    <citation type="submission" date="2020-05" db="EMBL/GenBank/DDBJ databases">
        <authorList>
            <person name="Liao W."/>
            <person name="He Y."/>
            <person name="Tan R."/>
            <person name="He X."/>
            <person name="Yang Z."/>
        </authorList>
    </citation>
    <scope>NUCLEOTIDE SEQUENCE</scope>
    <source>
        <strain evidence="15">4608</strain>
    </source>
</reference>
<dbReference type="Proteomes" id="UP000679312">
    <property type="component" value="Chromosome"/>
</dbReference>
<keyword evidence="9" id="KW-0862">Zinc</keyword>
<evidence type="ECO:0000256" key="11">
    <source>
        <dbReference type="ARBA" id="ARBA00039257"/>
    </source>
</evidence>
<keyword evidence="10" id="KW-0961">Cell wall biogenesis/degradation</keyword>
<keyword evidence="7" id="KW-0479">Metal-binding</keyword>
<dbReference type="InterPro" id="IPR036505">
    <property type="entry name" value="Amidase/PGRP_sf"/>
</dbReference>
<dbReference type="GO" id="GO:0046872">
    <property type="term" value="F:metal ion binding"/>
    <property type="evidence" value="ECO:0007669"/>
    <property type="project" value="UniProtKB-KW"/>
</dbReference>
<evidence type="ECO:0000313" key="16">
    <source>
        <dbReference type="Proteomes" id="UP000595481"/>
    </source>
</evidence>
<dbReference type="GO" id="GO:0071555">
    <property type="term" value="P:cell wall organization"/>
    <property type="evidence" value="ECO:0007669"/>
    <property type="project" value="UniProtKB-KW"/>
</dbReference>
<evidence type="ECO:0000256" key="4">
    <source>
        <dbReference type="ARBA" id="ARBA00007553"/>
    </source>
</evidence>
<evidence type="ECO:0000256" key="12">
    <source>
        <dbReference type="ARBA" id="ARBA00042615"/>
    </source>
</evidence>
<dbReference type="PANTHER" id="PTHR30417:SF4">
    <property type="entry name" value="1,6-ANHYDRO-N-ACETYLMURAMYL-L-ALANINE AMIDASE AMPD"/>
    <property type="match status" value="1"/>
</dbReference>
<protein>
    <recommendedName>
        <fullName evidence="11">1,6-anhydro-N-acetylmuramyl-L-alanine amidase AmpD</fullName>
        <ecNumber evidence="5">3.5.1.28</ecNumber>
    </recommendedName>
    <alternativeName>
        <fullName evidence="12">N-acetylmuramoyl-L-alanine amidase</fullName>
    </alternativeName>
</protein>
<organism evidence="15 17">
    <name type="scientific">Aeromonas jandaei</name>
    <dbReference type="NCBI Taxonomy" id="650"/>
    <lineage>
        <taxon>Bacteria</taxon>
        <taxon>Pseudomonadati</taxon>
        <taxon>Pseudomonadota</taxon>
        <taxon>Gammaproteobacteria</taxon>
        <taxon>Aeromonadales</taxon>
        <taxon>Aeromonadaceae</taxon>
        <taxon>Aeromonas</taxon>
    </lineage>
</organism>
<evidence type="ECO:0000256" key="9">
    <source>
        <dbReference type="ARBA" id="ARBA00022833"/>
    </source>
</evidence>
<dbReference type="InterPro" id="IPR051206">
    <property type="entry name" value="NAMLAA_amidase_2"/>
</dbReference>
<comment type="subcellular location">
    <subcellularLocation>
        <location evidence="3">Cytoplasm</location>
    </subcellularLocation>
</comment>
<evidence type="ECO:0000313" key="15">
    <source>
        <dbReference type="EMBL" id="QWL64370.1"/>
    </source>
</evidence>
<dbReference type="EMBL" id="CP053881">
    <property type="protein sequence ID" value="QWL64370.1"/>
    <property type="molecule type" value="Genomic_DNA"/>
</dbReference>
<evidence type="ECO:0000256" key="3">
    <source>
        <dbReference type="ARBA" id="ARBA00004496"/>
    </source>
</evidence>
<dbReference type="RefSeq" id="WP_042033204.1">
    <property type="nucleotide sequence ID" value="NZ_CAWMFX010000056.1"/>
</dbReference>
<evidence type="ECO:0000313" key="14">
    <source>
        <dbReference type="EMBL" id="QQB18466.1"/>
    </source>
</evidence>
<dbReference type="FunFam" id="3.40.80.10:FF:000002">
    <property type="entry name" value="1,6-anhydro-N-acetylmuramyl-L-alanine amidase"/>
    <property type="match status" value="1"/>
</dbReference>
<dbReference type="AlphaFoldDB" id="A0ABD7ETE6"/>
<evidence type="ECO:0000256" key="1">
    <source>
        <dbReference type="ARBA" id="ARBA00001561"/>
    </source>
</evidence>
<evidence type="ECO:0000256" key="6">
    <source>
        <dbReference type="ARBA" id="ARBA00022490"/>
    </source>
</evidence>
<gene>
    <name evidence="15" type="primary">ampD</name>
    <name evidence="15" type="ORF">HQ399_20065</name>
    <name evidence="14" type="ORF">I6H43_12805</name>
</gene>
<dbReference type="EMBL" id="CP066092">
    <property type="protein sequence ID" value="QQB18466.1"/>
    <property type="molecule type" value="Genomic_DNA"/>
</dbReference>
<dbReference type="SUPFAM" id="SSF55846">
    <property type="entry name" value="N-acetylmuramoyl-L-alanine amidase-like"/>
    <property type="match status" value="1"/>
</dbReference>
<dbReference type="EC" id="3.5.1.28" evidence="5"/>
<reference evidence="15 17" key="3">
    <citation type="journal article" date="2021" name="Front. Microbiol.">
        <title>Prevalence and Genetic Analysis of Chromosomal mcr-3/7 in Aeromonas From U.S. Animal-Derived Samples.</title>
        <authorList>
            <person name="Wang Y."/>
            <person name="Hou N."/>
            <person name="Rasooly R."/>
            <person name="Gu Y."/>
            <person name="He X."/>
        </authorList>
    </citation>
    <scope>NUCLEOTIDE SEQUENCE [LARGE SCALE GENOMIC DNA]</scope>
    <source>
        <strain evidence="15 17">4608</strain>
    </source>
</reference>
<evidence type="ECO:0000313" key="17">
    <source>
        <dbReference type="Proteomes" id="UP000679312"/>
    </source>
</evidence>
<evidence type="ECO:0000256" key="7">
    <source>
        <dbReference type="ARBA" id="ARBA00022723"/>
    </source>
</evidence>
<accession>A0ABD7ETE6</accession>
<proteinExistence type="inferred from homology"/>
<name>A0ABD7ETE6_AERJA</name>